<dbReference type="EMBL" id="CP021106">
    <property type="protein sequence ID" value="ARO88887.1"/>
    <property type="molecule type" value="Genomic_DNA"/>
</dbReference>
<reference evidence="12 13" key="1">
    <citation type="journal article" date="2015" name="Int. J. Syst. Evol. Microbiol.">
        <title>Nitrosospira lacus sp. nov., a psychrotolerant, ammonia-oxidizing bacterium from sandy lake sediment.</title>
        <authorList>
            <person name="Urakawa H."/>
            <person name="Garcia J.C."/>
            <person name="Nielsen J.L."/>
            <person name="Le V.Q."/>
            <person name="Kozlowski J.A."/>
            <person name="Stein L.Y."/>
            <person name="Lim C.K."/>
            <person name="Pommerening-Roser A."/>
            <person name="Martens-Habbena W."/>
            <person name="Stahl D.A."/>
            <person name="Klotz M.G."/>
        </authorList>
    </citation>
    <scope>NUCLEOTIDE SEQUENCE [LARGE SCALE GENOMIC DNA]</scope>
    <source>
        <strain evidence="12 13">APG3</strain>
    </source>
</reference>
<dbReference type="Gene3D" id="1.20.120.1230">
    <property type="match status" value="1"/>
</dbReference>
<dbReference type="Gene3D" id="3.10.450.330">
    <property type="match status" value="1"/>
</dbReference>
<dbReference type="Pfam" id="PF24861">
    <property type="entry name" value="SUS_N"/>
    <property type="match status" value="1"/>
</dbReference>
<dbReference type="NCBIfam" id="TIGR02470">
    <property type="entry name" value="sucr_synth"/>
    <property type="match status" value="1"/>
</dbReference>
<dbReference type="InterPro" id="IPR001296">
    <property type="entry name" value="Glyco_trans_1"/>
</dbReference>
<dbReference type="GO" id="GO:0005985">
    <property type="term" value="P:sucrose metabolic process"/>
    <property type="evidence" value="ECO:0007669"/>
    <property type="project" value="UniProtKB-UniRule"/>
</dbReference>
<dbReference type="InterPro" id="IPR000368">
    <property type="entry name" value="Sucrose_synth_GT-B1"/>
</dbReference>
<feature type="domain" description="Glycosyl transferase family 1" evidence="8">
    <location>
        <begin position="558"/>
        <end position="718"/>
    </location>
</feature>
<dbReference type="InterPro" id="IPR056736">
    <property type="entry name" value="SUS_EPBD"/>
</dbReference>
<protein>
    <recommendedName>
        <fullName evidence="3 7">Sucrose synthase</fullName>
        <ecNumber evidence="2 7">2.4.1.13</ecNumber>
    </recommendedName>
</protein>
<comment type="catalytic activity">
    <reaction evidence="6">
        <text>an NDP-alpha-D-glucose + D-fructose = a ribonucleoside 5'-diphosphate + sucrose + H(+)</text>
        <dbReference type="Rhea" id="RHEA:16241"/>
        <dbReference type="ChEBI" id="CHEBI:15378"/>
        <dbReference type="ChEBI" id="CHEBI:17992"/>
        <dbReference type="ChEBI" id="CHEBI:37721"/>
        <dbReference type="ChEBI" id="CHEBI:57930"/>
        <dbReference type="ChEBI" id="CHEBI:76533"/>
        <dbReference type="EC" id="2.4.1.13"/>
    </reaction>
</comment>
<evidence type="ECO:0000256" key="7">
    <source>
        <dbReference type="NCBIfam" id="TIGR02470"/>
    </source>
</evidence>
<keyword evidence="4" id="KW-0328">Glycosyltransferase</keyword>
<evidence type="ECO:0000259" key="11">
    <source>
        <dbReference type="Pfam" id="PF24862"/>
    </source>
</evidence>
<dbReference type="InterPro" id="IPR056735">
    <property type="entry name" value="SUS_N"/>
</dbReference>
<evidence type="ECO:0000256" key="4">
    <source>
        <dbReference type="ARBA" id="ARBA00022676"/>
    </source>
</evidence>
<sequence>MIQKFDAWAVDHRDELHALLRKWFELERPLLLRSDLLEAFDLVRDFHPQPLVNTPLHELIKWLQEAVCRPPMAYLALREGAGHWSYVRIHQQRLILESISVSDYLAFKELLVHPDSAHEPVLELDFTPFNRNFPRLKEIRSIGQGVKFLNRQLAGTLFTQSGLGTAKLLHFLTVHSMDGQQLMLHGNFADVAALRTGLRRALDLLDTYTEDAPWQAISEPLSGLGFAPGWGNCVMRVSETMSLLVDILEAASPQILENFLARIPMVSKLLILSPHGYFGQDNVLGLPDTGGQVVYILDQVRALEREMSERLILQGIEAQPKILICTRLIPEAGETLCNQPLEKVYGTRNSWIVRVPFRKANGEIIRYWISRFEIWPYLENFAHDVEREALAQLSGSPDLVIGNYSDGNLVASLISKRTGVTQCNIAHALEQSKYLHSALHWRENEAQYHFNCQYTADLIAMNSADFIITSTYQEIAGTPHTVGQYETYQNYTMPGLYRVVNGIDLFDPKFNIVSPGADAEVYFSYLDREHRLQSLLPDIERLLYAPDPGVPWRGHFSDPAKPLIFTMARLDLVKNLTSLAAWFAQCLQLSDAANLLIIGGHIDPAASSDSEERAEIDHMHAIMDEYKLEGRMRWLGTRLEKNLAGELYRHVADRRGIFVQPARFEAFGLTIIEAMASGLPVFATCYGGPREIIQHGVSGYHFDPNDGLAAATAMADFFARSAADPDFWNKVSEMALKRVESRYTWRIYAEQMMTLSRIYGFWKFVSNLEHEETARYLNMFYHLQFRPMARALLPNH</sequence>
<feature type="domain" description="Sucrose synthase EPBD" evidence="11">
    <location>
        <begin position="144"/>
        <end position="232"/>
    </location>
</feature>
<keyword evidence="5" id="KW-0808">Transferase</keyword>
<organism evidence="12 13">
    <name type="scientific">Nitrosospira lacus</name>
    <dbReference type="NCBI Taxonomy" id="1288494"/>
    <lineage>
        <taxon>Bacteria</taxon>
        <taxon>Pseudomonadati</taxon>
        <taxon>Pseudomonadota</taxon>
        <taxon>Betaproteobacteria</taxon>
        <taxon>Nitrosomonadales</taxon>
        <taxon>Nitrosomonadaceae</taxon>
        <taxon>Nitrosospira</taxon>
    </lineage>
</organism>
<dbReference type="Pfam" id="PF00862">
    <property type="entry name" value="GT-B_Sucrose_synth"/>
    <property type="match status" value="1"/>
</dbReference>
<dbReference type="SUPFAM" id="SSF53756">
    <property type="entry name" value="UDP-Glycosyltransferase/glycogen phosphorylase"/>
    <property type="match status" value="1"/>
</dbReference>
<dbReference type="GO" id="GO:0016157">
    <property type="term" value="F:sucrose synthase activity"/>
    <property type="evidence" value="ECO:0007669"/>
    <property type="project" value="UniProtKB-UniRule"/>
</dbReference>
<accession>A0A1W6SSV7</accession>
<dbReference type="Pfam" id="PF00534">
    <property type="entry name" value="Glycos_transf_1"/>
    <property type="match status" value="1"/>
</dbReference>
<keyword evidence="13" id="KW-1185">Reference proteome</keyword>
<dbReference type="Pfam" id="PF24862">
    <property type="entry name" value="SUS_EPBD"/>
    <property type="match status" value="1"/>
</dbReference>
<dbReference type="InterPro" id="IPR012820">
    <property type="entry name" value="Sucrose_synthase_pln/cyn"/>
</dbReference>
<dbReference type="OrthoDB" id="433681at2"/>
<dbReference type="PANTHER" id="PTHR45839:SF7">
    <property type="entry name" value="SUCROSE SYNTHASE 1"/>
    <property type="match status" value="1"/>
</dbReference>
<dbReference type="Gene3D" id="3.40.50.2000">
    <property type="entry name" value="Glycogen Phosphorylase B"/>
    <property type="match status" value="2"/>
</dbReference>
<evidence type="ECO:0000256" key="2">
    <source>
        <dbReference type="ARBA" id="ARBA00012540"/>
    </source>
</evidence>
<dbReference type="AlphaFoldDB" id="A0A1W6SSV7"/>
<dbReference type="Proteomes" id="UP000012179">
    <property type="component" value="Chromosome"/>
</dbReference>
<evidence type="ECO:0000313" key="12">
    <source>
        <dbReference type="EMBL" id="ARO88887.1"/>
    </source>
</evidence>
<feature type="domain" description="Sucrose synthase first GT-B" evidence="9">
    <location>
        <begin position="255"/>
        <end position="544"/>
    </location>
</feature>
<dbReference type="PANTHER" id="PTHR45839">
    <property type="match status" value="1"/>
</dbReference>
<evidence type="ECO:0000259" key="9">
    <source>
        <dbReference type="Pfam" id="PF00862"/>
    </source>
</evidence>
<evidence type="ECO:0000259" key="10">
    <source>
        <dbReference type="Pfam" id="PF24861"/>
    </source>
</evidence>
<dbReference type="RefSeq" id="WP_081607216.1">
    <property type="nucleotide sequence ID" value="NZ_CP021106.3"/>
</dbReference>
<evidence type="ECO:0000256" key="5">
    <source>
        <dbReference type="ARBA" id="ARBA00022679"/>
    </source>
</evidence>
<dbReference type="EC" id="2.4.1.13" evidence="2 7"/>
<gene>
    <name evidence="12" type="ORF">EBAPG3_014530</name>
</gene>
<comment type="similarity">
    <text evidence="1">Belongs to the glycosyltransferase 1 family.</text>
</comment>
<evidence type="ECO:0000259" key="8">
    <source>
        <dbReference type="Pfam" id="PF00534"/>
    </source>
</evidence>
<evidence type="ECO:0000313" key="13">
    <source>
        <dbReference type="Proteomes" id="UP000012179"/>
    </source>
</evidence>
<feature type="domain" description="Sucrose synthase N-terminal" evidence="10">
    <location>
        <begin position="5"/>
        <end position="109"/>
    </location>
</feature>
<proteinExistence type="inferred from homology"/>
<evidence type="ECO:0000256" key="6">
    <source>
        <dbReference type="ARBA" id="ARBA00049030"/>
    </source>
</evidence>
<name>A0A1W6SSV7_9PROT</name>
<evidence type="ECO:0000256" key="3">
    <source>
        <dbReference type="ARBA" id="ARBA00020955"/>
    </source>
</evidence>
<evidence type="ECO:0000256" key="1">
    <source>
        <dbReference type="ARBA" id="ARBA00006530"/>
    </source>
</evidence>
<dbReference type="eggNOG" id="COG0438">
    <property type="taxonomic scope" value="Bacteria"/>
</dbReference>
<dbReference type="KEGG" id="nlc:EBAPG3_014530"/>